<protein>
    <submittedName>
        <fullName evidence="3">Late endosomal/lysosomal adaptor and MAPK and MTOR activator 5</fullName>
    </submittedName>
</protein>
<accession>A0A914EHU0</accession>
<dbReference type="Proteomes" id="UP000887540">
    <property type="component" value="Unplaced"/>
</dbReference>
<dbReference type="PANTHER" id="PTHR10188">
    <property type="entry name" value="L-ASPARAGINASE"/>
    <property type="match status" value="1"/>
</dbReference>
<evidence type="ECO:0000313" key="2">
    <source>
        <dbReference type="Proteomes" id="UP000887540"/>
    </source>
</evidence>
<sequence length="115" mass="12754">MLRHQQTVGAVVIDQEGRLAAATSTGHGEEFLRRAIAARVAFQYEFSPNPDISQICKNIVNIDMKDKLAGLITVDKNGNIGAETNAKMFYGSYKNGVITADIIGHQTYRFVYKLF</sequence>
<dbReference type="GO" id="GO:0016787">
    <property type="term" value="F:hydrolase activity"/>
    <property type="evidence" value="ECO:0007669"/>
    <property type="project" value="InterPro"/>
</dbReference>
<evidence type="ECO:0000313" key="3">
    <source>
        <dbReference type="WBParaSite" id="ACRNAN_scaffold7866.g17162.t1"/>
    </source>
</evidence>
<comment type="similarity">
    <text evidence="1">Belongs to the Ntn-hydrolase family.</text>
</comment>
<dbReference type="PANTHER" id="PTHR10188:SF42">
    <property type="entry name" value="SI:CH211-256M1.8"/>
    <property type="match status" value="1"/>
</dbReference>
<dbReference type="AlphaFoldDB" id="A0A914EHU0"/>
<dbReference type="GO" id="GO:0033345">
    <property type="term" value="P:L-asparagine catabolic process via L-aspartate"/>
    <property type="evidence" value="ECO:0007669"/>
    <property type="project" value="TreeGrafter"/>
</dbReference>
<organism evidence="2 3">
    <name type="scientific">Acrobeloides nanus</name>
    <dbReference type="NCBI Taxonomy" id="290746"/>
    <lineage>
        <taxon>Eukaryota</taxon>
        <taxon>Metazoa</taxon>
        <taxon>Ecdysozoa</taxon>
        <taxon>Nematoda</taxon>
        <taxon>Chromadorea</taxon>
        <taxon>Rhabditida</taxon>
        <taxon>Tylenchina</taxon>
        <taxon>Cephalobomorpha</taxon>
        <taxon>Cephaloboidea</taxon>
        <taxon>Cephalobidae</taxon>
        <taxon>Acrobeloides</taxon>
    </lineage>
</organism>
<dbReference type="InterPro" id="IPR029055">
    <property type="entry name" value="Ntn_hydrolases_N"/>
</dbReference>
<name>A0A914EHU0_9BILA</name>
<dbReference type="Pfam" id="PF01112">
    <property type="entry name" value="Asparaginase_2"/>
    <property type="match status" value="1"/>
</dbReference>
<dbReference type="SUPFAM" id="SSF56235">
    <property type="entry name" value="N-terminal nucleophile aminohydrolases (Ntn hydrolases)"/>
    <property type="match status" value="1"/>
</dbReference>
<dbReference type="GO" id="GO:0005737">
    <property type="term" value="C:cytoplasm"/>
    <property type="evidence" value="ECO:0007669"/>
    <property type="project" value="TreeGrafter"/>
</dbReference>
<dbReference type="WBParaSite" id="ACRNAN_scaffold7866.g17162.t1">
    <property type="protein sequence ID" value="ACRNAN_scaffold7866.g17162.t1"/>
    <property type="gene ID" value="ACRNAN_scaffold7866.g17162"/>
</dbReference>
<proteinExistence type="inferred from homology"/>
<dbReference type="Gene3D" id="3.60.20.30">
    <property type="entry name" value="(Glycosyl)asparaginase"/>
    <property type="match status" value="1"/>
</dbReference>
<evidence type="ECO:0000256" key="1">
    <source>
        <dbReference type="ARBA" id="ARBA00010872"/>
    </source>
</evidence>
<reference evidence="3" key="1">
    <citation type="submission" date="2022-11" db="UniProtKB">
        <authorList>
            <consortium name="WormBaseParasite"/>
        </authorList>
    </citation>
    <scope>IDENTIFICATION</scope>
</reference>
<keyword evidence="2" id="KW-1185">Reference proteome</keyword>
<dbReference type="InterPro" id="IPR000246">
    <property type="entry name" value="Peptidase_T2"/>
</dbReference>